<dbReference type="Pfam" id="PF03466">
    <property type="entry name" value="LysR_substrate"/>
    <property type="match status" value="1"/>
</dbReference>
<proteinExistence type="inferred from homology"/>
<dbReference type="AlphaFoldDB" id="A0A454JI19"/>
<reference evidence="3 4" key="1">
    <citation type="submission" date="2018-10" db="EMBL/GenBank/DDBJ databases">
        <title>Draft genome sequence of Aquitalea MWU14-2217 isolated from a wild cranberry bog in Provincetown, Massachusetts.</title>
        <authorList>
            <person name="Ebadzadsahrai G."/>
            <person name="Soby S."/>
        </authorList>
    </citation>
    <scope>NUCLEOTIDE SEQUENCE [LARGE SCALE GENOMIC DNA]</scope>
    <source>
        <strain evidence="3 4">MWU14-2217</strain>
    </source>
</reference>
<dbReference type="Gene3D" id="3.40.190.10">
    <property type="entry name" value="Periplasmic binding protein-like II"/>
    <property type="match status" value="2"/>
</dbReference>
<name>A0A454JI19_9NEIS</name>
<comment type="caution">
    <text evidence="3">The sequence shown here is derived from an EMBL/GenBank/DDBJ whole genome shotgun (WGS) entry which is preliminary data.</text>
</comment>
<dbReference type="GO" id="GO:0006351">
    <property type="term" value="P:DNA-templated transcription"/>
    <property type="evidence" value="ECO:0007669"/>
    <property type="project" value="TreeGrafter"/>
</dbReference>
<dbReference type="PANTHER" id="PTHR30537">
    <property type="entry name" value="HTH-TYPE TRANSCRIPTIONAL REGULATOR"/>
    <property type="match status" value="1"/>
</dbReference>
<accession>A0A454JI19</accession>
<dbReference type="InterPro" id="IPR058163">
    <property type="entry name" value="LysR-type_TF_proteobact-type"/>
</dbReference>
<evidence type="ECO:0000259" key="2">
    <source>
        <dbReference type="Pfam" id="PF03466"/>
    </source>
</evidence>
<dbReference type="EMBL" id="RFAR01000044">
    <property type="protein sequence ID" value="RMC96974.1"/>
    <property type="molecule type" value="Genomic_DNA"/>
</dbReference>
<comment type="similarity">
    <text evidence="1">Belongs to the LysR transcriptional regulatory family.</text>
</comment>
<dbReference type="InterPro" id="IPR005119">
    <property type="entry name" value="LysR_subst-bd"/>
</dbReference>
<sequence>MQSSALCCFLARLAAIPRCLPAIQLEISTTVIDKPAVGCGDFDAMVVRGDGQWEGLGSELLFPEQLTPMCSAELSMALQESADMAHQRLIHANGSQQEWQAYAADPMPGQQLFFDSLDAAVNAAAQGYGIALADPRLFQDQLEQGALFMPHGSCHFPSGIAGGMVIIC</sequence>
<evidence type="ECO:0000313" key="4">
    <source>
        <dbReference type="Proteomes" id="UP000274139"/>
    </source>
</evidence>
<dbReference type="OrthoDB" id="9068378at2"/>
<dbReference type="RefSeq" id="WP_103524866.1">
    <property type="nucleotide sequence ID" value="NZ_JAIZDC010000008.1"/>
</dbReference>
<dbReference type="SUPFAM" id="SSF53850">
    <property type="entry name" value="Periplasmic binding protein-like II"/>
    <property type="match status" value="1"/>
</dbReference>
<dbReference type="GO" id="GO:0043565">
    <property type="term" value="F:sequence-specific DNA binding"/>
    <property type="evidence" value="ECO:0007669"/>
    <property type="project" value="TreeGrafter"/>
</dbReference>
<evidence type="ECO:0000313" key="3">
    <source>
        <dbReference type="EMBL" id="RMC96974.1"/>
    </source>
</evidence>
<organism evidence="3 4">
    <name type="scientific">Aquitalea palustris</name>
    <dbReference type="NCBI Taxonomy" id="2480983"/>
    <lineage>
        <taxon>Bacteria</taxon>
        <taxon>Pseudomonadati</taxon>
        <taxon>Pseudomonadota</taxon>
        <taxon>Betaproteobacteria</taxon>
        <taxon>Neisseriales</taxon>
        <taxon>Chromobacteriaceae</taxon>
        <taxon>Aquitalea</taxon>
    </lineage>
</organism>
<feature type="domain" description="LysR substrate-binding" evidence="2">
    <location>
        <begin position="5"/>
        <end position="147"/>
    </location>
</feature>
<dbReference type="PANTHER" id="PTHR30537:SF74">
    <property type="entry name" value="HTH-TYPE TRANSCRIPTIONAL REGULATOR TRPI"/>
    <property type="match status" value="1"/>
</dbReference>
<evidence type="ECO:0000256" key="1">
    <source>
        <dbReference type="ARBA" id="ARBA00009437"/>
    </source>
</evidence>
<keyword evidence="4" id="KW-1185">Reference proteome</keyword>
<dbReference type="GO" id="GO:0003700">
    <property type="term" value="F:DNA-binding transcription factor activity"/>
    <property type="evidence" value="ECO:0007669"/>
    <property type="project" value="TreeGrafter"/>
</dbReference>
<gene>
    <name evidence="3" type="ORF">EAY64_11270</name>
</gene>
<protein>
    <recommendedName>
        <fullName evidence="2">LysR substrate-binding domain-containing protein</fullName>
    </recommendedName>
</protein>
<dbReference type="Proteomes" id="UP000274139">
    <property type="component" value="Unassembled WGS sequence"/>
</dbReference>